<dbReference type="Proteomes" id="UP000005070">
    <property type="component" value="Unassembled WGS sequence"/>
</dbReference>
<evidence type="ECO:0000313" key="1">
    <source>
        <dbReference type="EMBL" id="EID19075.1"/>
    </source>
</evidence>
<accession>A0AAD2SVG7</accession>
<dbReference type="EMBL" id="AICQ01000046">
    <property type="protein sequence ID" value="EID19075.1"/>
    <property type="molecule type" value="Genomic_DNA"/>
</dbReference>
<comment type="caution">
    <text evidence="1">The sequence shown here is derived from an EMBL/GenBank/DDBJ whole genome shotgun (WGS) entry which is preliminary data.</text>
</comment>
<reference evidence="1 2" key="1">
    <citation type="submission" date="2012-01" db="EMBL/GenBank/DDBJ databases">
        <authorList>
            <person name="Harkins D.M."/>
            <person name="Madupu R."/>
            <person name="Durkin A.S."/>
            <person name="Torralba M."/>
            <person name="Methe B."/>
            <person name="Sutton G.G."/>
            <person name="Nelson K.E."/>
        </authorList>
    </citation>
    <scope>NUCLEOTIDE SEQUENCE [LARGE SCALE GENOMIC DNA]</scope>
    <source>
        <strain evidence="1 2">SK53</strain>
    </source>
</reference>
<dbReference type="SUPFAM" id="SSF53254">
    <property type="entry name" value="Phosphoglycerate mutase-like"/>
    <property type="match status" value="1"/>
</dbReference>
<dbReference type="InterPro" id="IPR029033">
    <property type="entry name" value="His_PPase_superfam"/>
</dbReference>
<dbReference type="PANTHER" id="PTHR48100">
    <property type="entry name" value="BROAD-SPECIFICITY PHOSPHATASE YOR283W-RELATED"/>
    <property type="match status" value="1"/>
</dbReference>
<dbReference type="Gene3D" id="3.40.50.1240">
    <property type="entry name" value="Phosphoglycerate mutase-like"/>
    <property type="match status" value="1"/>
</dbReference>
<dbReference type="GO" id="GO:0005737">
    <property type="term" value="C:cytoplasm"/>
    <property type="evidence" value="ECO:0007669"/>
    <property type="project" value="TreeGrafter"/>
</dbReference>
<dbReference type="AlphaFoldDB" id="A0AAD2SVG7"/>
<dbReference type="InterPro" id="IPR013078">
    <property type="entry name" value="His_Pase_superF_clade-1"/>
</dbReference>
<dbReference type="Pfam" id="PF00300">
    <property type="entry name" value="His_Phos_1"/>
    <property type="match status" value="1"/>
</dbReference>
<gene>
    <name evidence="1" type="ORF">HMPREF1044_0871</name>
</gene>
<dbReference type="SMART" id="SM00855">
    <property type="entry name" value="PGAM"/>
    <property type="match status" value="1"/>
</dbReference>
<sequence length="192" mass="22219">MNYQQHFFFDTILFMKNTYYLIRHAHSIYSPDEWSRPLSQKGQASLSQLNMLESKPISAIYSSPYKRAIETVEPLAQTLGLSIQLDKRLIERKLSSQSISDQAFEATLKQLWKNPAISLPGGESNLTAQKRVLSFLQDLEKLHQNEHIIISSHGNLVCILLNYFDDTINYNFWKQLPMPAVLVLKDDKIYLQ</sequence>
<name>A0AAD2SVG7_STRCV</name>
<organism evidence="1 2">
    <name type="scientific">Streptococcus constellatus subsp. constellatus SK53</name>
    <dbReference type="NCBI Taxonomy" id="1095730"/>
    <lineage>
        <taxon>Bacteria</taxon>
        <taxon>Bacillati</taxon>
        <taxon>Bacillota</taxon>
        <taxon>Bacilli</taxon>
        <taxon>Lactobacillales</taxon>
        <taxon>Streptococcaceae</taxon>
        <taxon>Streptococcus</taxon>
        <taxon>Streptococcus anginosus group</taxon>
    </lineage>
</organism>
<dbReference type="CDD" id="cd07067">
    <property type="entry name" value="HP_PGM_like"/>
    <property type="match status" value="1"/>
</dbReference>
<dbReference type="InterPro" id="IPR050275">
    <property type="entry name" value="PGM_Phosphatase"/>
</dbReference>
<dbReference type="PANTHER" id="PTHR48100:SF59">
    <property type="entry name" value="ADENOSYLCOBALAMIN_ALPHA-RIBAZOLE PHOSPHATASE"/>
    <property type="match status" value="1"/>
</dbReference>
<dbReference type="GO" id="GO:0016791">
    <property type="term" value="F:phosphatase activity"/>
    <property type="evidence" value="ECO:0007669"/>
    <property type="project" value="TreeGrafter"/>
</dbReference>
<protein>
    <submittedName>
        <fullName evidence="1">Histidine phosphatase superfamily (Branch 1)</fullName>
    </submittedName>
</protein>
<evidence type="ECO:0000313" key="2">
    <source>
        <dbReference type="Proteomes" id="UP000005070"/>
    </source>
</evidence>
<proteinExistence type="predicted"/>